<dbReference type="InterPro" id="IPR003960">
    <property type="entry name" value="ATPase_AAA_CS"/>
</dbReference>
<comment type="cofactor">
    <cofactor evidence="15">
        <name>Zn(2+)</name>
        <dbReference type="ChEBI" id="CHEBI:29105"/>
    </cofactor>
    <text evidence="15">Binds 1 zinc ion per subunit.</text>
</comment>
<evidence type="ECO:0000313" key="19">
    <source>
        <dbReference type="EMBL" id="ATI42699.1"/>
    </source>
</evidence>
<keyword evidence="7 15" id="KW-0547">Nucleotide-binding</keyword>
<keyword evidence="5 15" id="KW-0812">Transmembrane</keyword>
<evidence type="ECO:0000256" key="12">
    <source>
        <dbReference type="ARBA" id="ARBA00023049"/>
    </source>
</evidence>
<proteinExistence type="inferred from homology"/>
<evidence type="ECO:0000256" key="1">
    <source>
        <dbReference type="ARBA" id="ARBA00004370"/>
    </source>
</evidence>
<organism evidence="19 20">
    <name type="scientific">Pacificitalea manganoxidans</name>
    <dbReference type="NCBI Taxonomy" id="1411902"/>
    <lineage>
        <taxon>Bacteria</taxon>
        <taxon>Pseudomonadati</taxon>
        <taxon>Pseudomonadota</taxon>
        <taxon>Alphaproteobacteria</taxon>
        <taxon>Rhodobacterales</taxon>
        <taxon>Paracoccaceae</taxon>
        <taxon>Pacificitalea</taxon>
    </lineage>
</organism>
<keyword evidence="9 15" id="KW-0862">Zinc</keyword>
<dbReference type="Gene3D" id="1.20.58.760">
    <property type="entry name" value="Peptidase M41"/>
    <property type="match status" value="1"/>
</dbReference>
<feature type="binding site" evidence="15">
    <location>
        <position position="416"/>
    </location>
    <ligand>
        <name>Zn(2+)</name>
        <dbReference type="ChEBI" id="CHEBI:29105"/>
        <note>catalytic</note>
    </ligand>
</feature>
<dbReference type="Pfam" id="PF17862">
    <property type="entry name" value="AAA_lid_3"/>
    <property type="match status" value="1"/>
</dbReference>
<dbReference type="InterPro" id="IPR003593">
    <property type="entry name" value="AAA+_ATPase"/>
</dbReference>
<accession>A0A291M173</accession>
<dbReference type="EC" id="3.4.24.-" evidence="15"/>
<evidence type="ECO:0000256" key="11">
    <source>
        <dbReference type="ARBA" id="ARBA00022989"/>
    </source>
</evidence>
<evidence type="ECO:0000313" key="20">
    <source>
        <dbReference type="Proteomes" id="UP000219050"/>
    </source>
</evidence>
<name>A0A291M173_9RHOB</name>
<evidence type="ECO:0000256" key="3">
    <source>
        <dbReference type="ARBA" id="ARBA00022475"/>
    </source>
</evidence>
<evidence type="ECO:0000256" key="13">
    <source>
        <dbReference type="ARBA" id="ARBA00023136"/>
    </source>
</evidence>
<gene>
    <name evidence="15" type="primary">ftsH</name>
    <name evidence="19" type="ORF">CBW24_12255</name>
</gene>
<dbReference type="CDD" id="cd19501">
    <property type="entry name" value="RecA-like_FtsH"/>
    <property type="match status" value="1"/>
</dbReference>
<dbReference type="OrthoDB" id="9809379at2"/>
<comment type="similarity">
    <text evidence="14 15">In the central section; belongs to the AAA ATPase family.</text>
</comment>
<evidence type="ECO:0000256" key="2">
    <source>
        <dbReference type="ARBA" id="ARBA00010044"/>
    </source>
</evidence>
<feature type="binding site" evidence="15">
    <location>
        <position position="494"/>
    </location>
    <ligand>
        <name>Zn(2+)</name>
        <dbReference type="ChEBI" id="CHEBI:29105"/>
        <note>catalytic</note>
    </ligand>
</feature>
<feature type="active site" evidence="15">
    <location>
        <position position="417"/>
    </location>
</feature>
<dbReference type="Proteomes" id="UP000219050">
    <property type="component" value="Chromosome"/>
</dbReference>
<dbReference type="Gene3D" id="3.40.50.300">
    <property type="entry name" value="P-loop containing nucleotide triphosphate hydrolases"/>
    <property type="match status" value="1"/>
</dbReference>
<protein>
    <recommendedName>
        <fullName evidence="15">ATP-dependent zinc metalloprotease FtsH</fullName>
        <ecNumber evidence="15">3.4.24.-</ecNumber>
    </recommendedName>
</protein>
<dbReference type="GO" id="GO:0005886">
    <property type="term" value="C:plasma membrane"/>
    <property type="evidence" value="ECO:0007669"/>
    <property type="project" value="UniProtKB-SubCell"/>
</dbReference>
<dbReference type="RefSeq" id="WP_097373764.1">
    <property type="nucleotide sequence ID" value="NZ_CP021404.1"/>
</dbReference>
<keyword evidence="11 15" id="KW-1133">Transmembrane helix</keyword>
<dbReference type="Pfam" id="PF06480">
    <property type="entry name" value="FtsH_ext"/>
    <property type="match status" value="1"/>
</dbReference>
<dbReference type="KEGG" id="cmag:CBW24_12255"/>
<dbReference type="GO" id="GO:0006508">
    <property type="term" value="P:proteolysis"/>
    <property type="evidence" value="ECO:0007669"/>
    <property type="project" value="UniProtKB-KW"/>
</dbReference>
<dbReference type="GO" id="GO:0030163">
    <property type="term" value="P:protein catabolic process"/>
    <property type="evidence" value="ECO:0007669"/>
    <property type="project" value="UniProtKB-UniRule"/>
</dbReference>
<dbReference type="InterPro" id="IPR037219">
    <property type="entry name" value="Peptidase_M41-like"/>
</dbReference>
<comment type="similarity">
    <text evidence="16">Belongs to the AAA ATPase family.</text>
</comment>
<comment type="subcellular location">
    <subcellularLocation>
        <location evidence="15">Cell membrane</location>
        <topology evidence="15">Multi-pass membrane protein</topology>
        <orientation evidence="15">Cytoplasmic side</orientation>
    </subcellularLocation>
    <subcellularLocation>
        <location evidence="1">Membrane</location>
    </subcellularLocation>
</comment>
<dbReference type="GO" id="GO:0005524">
    <property type="term" value="F:ATP binding"/>
    <property type="evidence" value="ECO:0007669"/>
    <property type="project" value="UniProtKB-UniRule"/>
</dbReference>
<dbReference type="FunFam" id="3.40.50.300:FF:000001">
    <property type="entry name" value="ATP-dependent zinc metalloprotease FtsH"/>
    <property type="match status" value="1"/>
</dbReference>
<dbReference type="InterPro" id="IPR000642">
    <property type="entry name" value="Peptidase_M41"/>
</dbReference>
<dbReference type="SUPFAM" id="SSF52540">
    <property type="entry name" value="P-loop containing nucleoside triphosphate hydrolases"/>
    <property type="match status" value="1"/>
</dbReference>
<evidence type="ECO:0000256" key="9">
    <source>
        <dbReference type="ARBA" id="ARBA00022833"/>
    </source>
</evidence>
<keyword evidence="10 15" id="KW-0067">ATP-binding</keyword>
<keyword evidence="19" id="KW-0131">Cell cycle</keyword>
<dbReference type="HAMAP" id="MF_01458">
    <property type="entry name" value="FtsH"/>
    <property type="match status" value="1"/>
</dbReference>
<feature type="region of interest" description="Disordered" evidence="17">
    <location>
        <begin position="594"/>
        <end position="638"/>
    </location>
</feature>
<evidence type="ECO:0000256" key="5">
    <source>
        <dbReference type="ARBA" id="ARBA00022692"/>
    </source>
</evidence>
<dbReference type="PROSITE" id="PS00674">
    <property type="entry name" value="AAA"/>
    <property type="match status" value="1"/>
</dbReference>
<feature type="transmembrane region" description="Helical" evidence="15">
    <location>
        <begin position="7"/>
        <end position="24"/>
    </location>
</feature>
<feature type="domain" description="AAA+ ATPase" evidence="18">
    <location>
        <begin position="186"/>
        <end position="325"/>
    </location>
</feature>
<dbReference type="InterPro" id="IPR027417">
    <property type="entry name" value="P-loop_NTPase"/>
</dbReference>
<evidence type="ECO:0000256" key="17">
    <source>
        <dbReference type="SAM" id="MobiDB-lite"/>
    </source>
</evidence>
<dbReference type="Gene3D" id="1.10.8.60">
    <property type="match status" value="1"/>
</dbReference>
<dbReference type="PANTHER" id="PTHR23076">
    <property type="entry name" value="METALLOPROTEASE M41 FTSH"/>
    <property type="match status" value="1"/>
</dbReference>
<evidence type="ECO:0000256" key="4">
    <source>
        <dbReference type="ARBA" id="ARBA00022670"/>
    </source>
</evidence>
<dbReference type="Pfam" id="PF00004">
    <property type="entry name" value="AAA"/>
    <property type="match status" value="1"/>
</dbReference>
<sequence>MGNARNIAFWVVLFVLILALFNLFSGGQGTMSSDVRTYSEFVQEVDAGDVSSVTIDGERLRVRGNDGSNYTTILPPGTDVTDRLLARDVTIRAEAQQQNGILAYLGTLLPFIILIGIWIFLMNRMQGGGRGGAMGFGKSKAKMLTEKHGRVTFDDVAGIDEAKEELEEIVEFLRNPQKFSRLGGKIPKGALLVGPPGTGKTLLARAIAGEAGVPFFTISGSDFVEMFVGVGASRVRDMFEQAKKNAPCIVFIDEIDAVGRSRGAGIGGGNDEREQTLNQLLVEMDGFEANEGVIILAATNRRDVLDPALLRPGRFDRQVTVPNPDIKGREKILGVHARKTPLGPDVDLRLIARGTPGFSGADLANLVNEAALMAARVGRRFVTMVDFENAKDKVMMGAERRSMVLTPEQKEKTAYHEAGHAIVGLSLPKCDPVYKATIIPRGGALGMVVSLPEIDRLNWHKSECEQKLAMTMAGKAAEILTYGEDEVSNGPAGDIQQASSLARAMVLRWGMSDKVGNIDYQQAHEGYMGNGAGGFSVSAHTKELIEEEVKRMIDEAYVKAVSILKEKSEEFERLAQGLLEYETLTGEEIQRVIRGEPPNANSDSDDTPDNGNAPSVTAMPKTKPRAKPLAGPEPEPLA</sequence>
<dbReference type="InterPro" id="IPR011546">
    <property type="entry name" value="Pept_M41_FtsH_extracell"/>
</dbReference>
<dbReference type="PANTHER" id="PTHR23076:SF97">
    <property type="entry name" value="ATP-DEPENDENT ZINC METALLOPROTEASE YME1L1"/>
    <property type="match status" value="1"/>
</dbReference>
<comment type="similarity">
    <text evidence="2 15">In the C-terminal section; belongs to the peptidase M41 family.</text>
</comment>
<keyword evidence="4 15" id="KW-0645">Protease</keyword>
<dbReference type="InterPro" id="IPR041569">
    <property type="entry name" value="AAA_lid_3"/>
</dbReference>
<keyword evidence="8 15" id="KW-0378">Hydrolase</keyword>
<dbReference type="GO" id="GO:0004222">
    <property type="term" value="F:metalloendopeptidase activity"/>
    <property type="evidence" value="ECO:0007669"/>
    <property type="project" value="InterPro"/>
</dbReference>
<dbReference type="GO" id="GO:0051301">
    <property type="term" value="P:cell division"/>
    <property type="evidence" value="ECO:0007669"/>
    <property type="project" value="UniProtKB-KW"/>
</dbReference>
<evidence type="ECO:0000256" key="7">
    <source>
        <dbReference type="ARBA" id="ARBA00022741"/>
    </source>
</evidence>
<feature type="binding site" evidence="15">
    <location>
        <position position="420"/>
    </location>
    <ligand>
        <name>Zn(2+)</name>
        <dbReference type="ChEBI" id="CHEBI:29105"/>
        <note>catalytic</note>
    </ligand>
</feature>
<keyword evidence="13 15" id="KW-0472">Membrane</keyword>
<keyword evidence="19" id="KW-0132">Cell division</keyword>
<dbReference type="SUPFAM" id="SSF140990">
    <property type="entry name" value="FtsH protease domain-like"/>
    <property type="match status" value="1"/>
</dbReference>
<evidence type="ECO:0000256" key="16">
    <source>
        <dbReference type="RuleBase" id="RU003651"/>
    </source>
</evidence>
<keyword evidence="3 15" id="KW-1003">Cell membrane</keyword>
<dbReference type="GO" id="GO:0004176">
    <property type="term" value="F:ATP-dependent peptidase activity"/>
    <property type="evidence" value="ECO:0007669"/>
    <property type="project" value="InterPro"/>
</dbReference>
<comment type="function">
    <text evidence="15">Acts as a processive, ATP-dependent zinc metallopeptidase for both cytoplasmic and membrane proteins. Plays a role in the quality control of integral membrane proteins.</text>
</comment>
<evidence type="ECO:0000256" key="8">
    <source>
        <dbReference type="ARBA" id="ARBA00022801"/>
    </source>
</evidence>
<reference evidence="19 20" key="1">
    <citation type="submission" date="2017-05" db="EMBL/GenBank/DDBJ databases">
        <title>Comparative genomic and metabolic analysis of manganese-oxidizing mechanisms in Celeribater manganoxidans DY25T: its adaption to the environment of polymetallic nodule.</title>
        <authorList>
            <person name="Wang X."/>
        </authorList>
    </citation>
    <scope>NUCLEOTIDE SEQUENCE [LARGE SCALE GENOMIC DNA]</scope>
    <source>
        <strain evidence="19 20">DY25</strain>
    </source>
</reference>
<evidence type="ECO:0000256" key="15">
    <source>
        <dbReference type="HAMAP-Rule" id="MF_01458"/>
    </source>
</evidence>
<evidence type="ECO:0000256" key="6">
    <source>
        <dbReference type="ARBA" id="ARBA00022723"/>
    </source>
</evidence>
<keyword evidence="20" id="KW-1185">Reference proteome</keyword>
<dbReference type="NCBIfam" id="TIGR01241">
    <property type="entry name" value="FtsH_fam"/>
    <property type="match status" value="1"/>
</dbReference>
<keyword evidence="6 15" id="KW-0479">Metal-binding</keyword>
<evidence type="ECO:0000256" key="10">
    <source>
        <dbReference type="ARBA" id="ARBA00022840"/>
    </source>
</evidence>
<feature type="transmembrane region" description="Helical" evidence="15">
    <location>
        <begin position="101"/>
        <end position="121"/>
    </location>
</feature>
<evidence type="ECO:0000256" key="14">
    <source>
        <dbReference type="ARBA" id="ARBA00061570"/>
    </source>
</evidence>
<evidence type="ECO:0000259" key="18">
    <source>
        <dbReference type="SMART" id="SM00382"/>
    </source>
</evidence>
<keyword evidence="12 15" id="KW-0482">Metalloprotease</keyword>
<dbReference type="Gene3D" id="3.30.720.210">
    <property type="match status" value="1"/>
</dbReference>
<dbReference type="InterPro" id="IPR005936">
    <property type="entry name" value="FtsH"/>
</dbReference>
<feature type="binding site" evidence="15">
    <location>
        <begin position="194"/>
        <end position="201"/>
    </location>
    <ligand>
        <name>ATP</name>
        <dbReference type="ChEBI" id="CHEBI:30616"/>
    </ligand>
</feature>
<dbReference type="GO" id="GO:0008270">
    <property type="term" value="F:zinc ion binding"/>
    <property type="evidence" value="ECO:0007669"/>
    <property type="project" value="UniProtKB-UniRule"/>
</dbReference>
<dbReference type="EMBL" id="CP021404">
    <property type="protein sequence ID" value="ATI42699.1"/>
    <property type="molecule type" value="Genomic_DNA"/>
</dbReference>
<dbReference type="GO" id="GO:0016887">
    <property type="term" value="F:ATP hydrolysis activity"/>
    <property type="evidence" value="ECO:0007669"/>
    <property type="project" value="UniProtKB-UniRule"/>
</dbReference>
<dbReference type="InterPro" id="IPR003959">
    <property type="entry name" value="ATPase_AAA_core"/>
</dbReference>
<dbReference type="FunFam" id="1.10.8.60:FF:000001">
    <property type="entry name" value="ATP-dependent zinc metalloprotease FtsH"/>
    <property type="match status" value="1"/>
</dbReference>
<dbReference type="SMART" id="SM00382">
    <property type="entry name" value="AAA"/>
    <property type="match status" value="1"/>
</dbReference>
<comment type="subunit">
    <text evidence="15">Homohexamer.</text>
</comment>
<dbReference type="FunFam" id="1.20.58.760:FF:000001">
    <property type="entry name" value="ATP-dependent zinc metalloprotease FtsH"/>
    <property type="match status" value="1"/>
</dbReference>
<dbReference type="Pfam" id="PF01434">
    <property type="entry name" value="Peptidase_M41"/>
    <property type="match status" value="1"/>
</dbReference>
<dbReference type="AlphaFoldDB" id="A0A291M173"/>